<comment type="caution">
    <text evidence="3">The sequence shown here is derived from an EMBL/GenBank/DDBJ whole genome shotgun (WGS) entry which is preliminary data.</text>
</comment>
<feature type="domain" description="GP-PDE" evidence="2">
    <location>
        <begin position="6"/>
        <end position="247"/>
    </location>
</feature>
<dbReference type="EMBL" id="JAMTCS010000002">
    <property type="protein sequence ID" value="MCP2263467.1"/>
    <property type="molecule type" value="Genomic_DNA"/>
</dbReference>
<dbReference type="SUPFAM" id="SSF51695">
    <property type="entry name" value="PLC-like phosphodiesterases"/>
    <property type="match status" value="1"/>
</dbReference>
<dbReference type="Gene3D" id="3.20.20.190">
    <property type="entry name" value="Phosphatidylinositol (PI) phosphodiesterase"/>
    <property type="match status" value="1"/>
</dbReference>
<feature type="region of interest" description="Disordered" evidence="1">
    <location>
        <begin position="259"/>
        <end position="289"/>
    </location>
</feature>
<proteinExistence type="predicted"/>
<dbReference type="InterPro" id="IPR017946">
    <property type="entry name" value="PLC-like_Pdiesterase_TIM-brl"/>
</dbReference>
<accession>A0A9X2FY74</accession>
<dbReference type="InterPro" id="IPR030395">
    <property type="entry name" value="GP_PDE_dom"/>
</dbReference>
<reference evidence="3" key="1">
    <citation type="submission" date="2022-06" db="EMBL/GenBank/DDBJ databases">
        <title>Genomic Encyclopedia of Archaeal and Bacterial Type Strains, Phase II (KMG-II): from individual species to whole genera.</title>
        <authorList>
            <person name="Goeker M."/>
        </authorList>
    </citation>
    <scope>NUCLEOTIDE SEQUENCE</scope>
    <source>
        <strain evidence="3">DSM 26652</strain>
    </source>
</reference>
<evidence type="ECO:0000259" key="2">
    <source>
        <dbReference type="PROSITE" id="PS51704"/>
    </source>
</evidence>
<dbReference type="Pfam" id="PF03009">
    <property type="entry name" value="GDPD"/>
    <property type="match status" value="1"/>
</dbReference>
<dbReference type="PANTHER" id="PTHR46211">
    <property type="entry name" value="GLYCEROPHOSPHORYL DIESTER PHOSPHODIESTERASE"/>
    <property type="match status" value="1"/>
</dbReference>
<dbReference type="PANTHER" id="PTHR46211:SF14">
    <property type="entry name" value="GLYCEROPHOSPHODIESTER PHOSPHODIESTERASE"/>
    <property type="match status" value="1"/>
</dbReference>
<evidence type="ECO:0000313" key="3">
    <source>
        <dbReference type="EMBL" id="MCP2263467.1"/>
    </source>
</evidence>
<dbReference type="RefSeq" id="WP_253833032.1">
    <property type="nucleotide sequence ID" value="NZ_JAMTCS010000002.1"/>
</dbReference>
<evidence type="ECO:0000313" key="4">
    <source>
        <dbReference type="Proteomes" id="UP001139493"/>
    </source>
</evidence>
<sequence length="289" mass="29799">MAVAHPAVVAHRGYSAVAPQNTLAAIEAACRAGVDAVEIDLQPTADGVGAVIHDETVDATTDGTGKVAALTSGEMHALDAGTSFSPVFSGQRVPTLADVLGVLARHPGTDLLLELKGSWGARHTGRVAATIAEAGFNDRVLVQSFWPGTVGTVRDVAPHLPRGLLVSFDPPGLLQLCERLDVSACNPSVATVAGSPRLVRRLHEAGLRVMCWTANDPAAWAVLTAADDGAGVDAVITDRPERFTGWLAGRAELPAAAPVPGRGGIRLRRRRLPPPGRVRSGGASRAGGA</sequence>
<name>A0A9X2FY74_9MICO</name>
<keyword evidence="4" id="KW-1185">Reference proteome</keyword>
<organism evidence="3 4">
    <name type="scientific">Promicromonospora thailandica</name>
    <dbReference type="NCBI Taxonomy" id="765201"/>
    <lineage>
        <taxon>Bacteria</taxon>
        <taxon>Bacillati</taxon>
        <taxon>Actinomycetota</taxon>
        <taxon>Actinomycetes</taxon>
        <taxon>Micrococcales</taxon>
        <taxon>Promicromonosporaceae</taxon>
        <taxon>Promicromonospora</taxon>
    </lineage>
</organism>
<protein>
    <submittedName>
        <fullName evidence="3">Glycerophosphoryl diester phosphodiesterase</fullName>
    </submittedName>
</protein>
<dbReference type="PROSITE" id="PS51704">
    <property type="entry name" value="GP_PDE"/>
    <property type="match status" value="1"/>
</dbReference>
<gene>
    <name evidence="3" type="ORF">APR03_000798</name>
</gene>
<dbReference type="GO" id="GO:0006629">
    <property type="term" value="P:lipid metabolic process"/>
    <property type="evidence" value="ECO:0007669"/>
    <property type="project" value="InterPro"/>
</dbReference>
<dbReference type="GO" id="GO:0008081">
    <property type="term" value="F:phosphoric diester hydrolase activity"/>
    <property type="evidence" value="ECO:0007669"/>
    <property type="project" value="InterPro"/>
</dbReference>
<evidence type="ECO:0000256" key="1">
    <source>
        <dbReference type="SAM" id="MobiDB-lite"/>
    </source>
</evidence>
<dbReference type="Proteomes" id="UP001139493">
    <property type="component" value="Unassembled WGS sequence"/>
</dbReference>
<dbReference type="AlphaFoldDB" id="A0A9X2FY74"/>